<keyword evidence="5" id="KW-0862">Zinc</keyword>
<reference evidence="8 9" key="1">
    <citation type="submission" date="2024-03" db="EMBL/GenBank/DDBJ databases">
        <authorList>
            <person name="Jo J.-H."/>
        </authorList>
    </citation>
    <scope>NUCLEOTIDE SEQUENCE [LARGE SCALE GENOMIC DNA]</scope>
    <source>
        <strain evidence="8 9">AS3R-12</strain>
    </source>
</reference>
<dbReference type="InterPro" id="IPR011650">
    <property type="entry name" value="Peptidase_M20_dimer"/>
</dbReference>
<dbReference type="PANTHER" id="PTHR45962:SF1">
    <property type="entry name" value="N-FATTY-ACYL-AMINO ACID SYNTHASE_HYDROLASE PM20D1"/>
    <property type="match status" value="1"/>
</dbReference>
<keyword evidence="6" id="KW-0732">Signal</keyword>
<evidence type="ECO:0000256" key="2">
    <source>
        <dbReference type="ARBA" id="ARBA00022670"/>
    </source>
</evidence>
<dbReference type="Pfam" id="PF07687">
    <property type="entry name" value="M20_dimer"/>
    <property type="match status" value="1"/>
</dbReference>
<evidence type="ECO:0000256" key="1">
    <source>
        <dbReference type="ARBA" id="ARBA00006247"/>
    </source>
</evidence>
<gene>
    <name evidence="8" type="ORF">WG900_13340</name>
</gene>
<keyword evidence="3" id="KW-0479">Metal-binding</keyword>
<keyword evidence="9" id="KW-1185">Reference proteome</keyword>
<feature type="chain" id="PRO_5045609556" evidence="6">
    <location>
        <begin position="24"/>
        <end position="469"/>
    </location>
</feature>
<dbReference type="SUPFAM" id="SSF55031">
    <property type="entry name" value="Bacterial exopeptidase dimerisation domain"/>
    <property type="match status" value="1"/>
</dbReference>
<dbReference type="InterPro" id="IPR036264">
    <property type="entry name" value="Bact_exopeptidase_dim_dom"/>
</dbReference>
<dbReference type="EMBL" id="JBBHJY010000006">
    <property type="protein sequence ID" value="MEJ6010900.1"/>
    <property type="molecule type" value="Genomic_DNA"/>
</dbReference>
<evidence type="ECO:0000313" key="8">
    <source>
        <dbReference type="EMBL" id="MEJ6010900.1"/>
    </source>
</evidence>
<evidence type="ECO:0000256" key="3">
    <source>
        <dbReference type="ARBA" id="ARBA00022723"/>
    </source>
</evidence>
<feature type="signal peptide" evidence="6">
    <location>
        <begin position="1"/>
        <end position="23"/>
    </location>
</feature>
<organism evidence="8 9">
    <name type="scientific">Novosphingobium aquae</name>
    <dbReference type="NCBI Taxonomy" id="3133435"/>
    <lineage>
        <taxon>Bacteria</taxon>
        <taxon>Pseudomonadati</taxon>
        <taxon>Pseudomonadota</taxon>
        <taxon>Alphaproteobacteria</taxon>
        <taxon>Sphingomonadales</taxon>
        <taxon>Sphingomonadaceae</taxon>
        <taxon>Novosphingobium</taxon>
    </lineage>
</organism>
<dbReference type="Gene3D" id="3.30.70.360">
    <property type="match status" value="1"/>
</dbReference>
<comment type="similarity">
    <text evidence="1">Belongs to the peptidase M20A family.</text>
</comment>
<evidence type="ECO:0000313" key="9">
    <source>
        <dbReference type="Proteomes" id="UP001379235"/>
    </source>
</evidence>
<dbReference type="RefSeq" id="WP_339967735.1">
    <property type="nucleotide sequence ID" value="NZ_JBBHJY010000006.1"/>
</dbReference>
<evidence type="ECO:0000256" key="5">
    <source>
        <dbReference type="ARBA" id="ARBA00022833"/>
    </source>
</evidence>
<comment type="caution">
    <text evidence="8">The sequence shown here is derived from an EMBL/GenBank/DDBJ whole genome shotgun (WGS) entry which is preliminary data.</text>
</comment>
<dbReference type="SUPFAM" id="SSF53187">
    <property type="entry name" value="Zn-dependent exopeptidases"/>
    <property type="match status" value="1"/>
</dbReference>
<proteinExistence type="inferred from homology"/>
<name>A0ABU8SAJ9_9SPHN</name>
<protein>
    <submittedName>
        <fullName evidence="8">M20/M25/M40 family metallo-hydrolase</fullName>
    </submittedName>
</protein>
<dbReference type="Proteomes" id="UP001379235">
    <property type="component" value="Unassembled WGS sequence"/>
</dbReference>
<keyword evidence="4" id="KW-0378">Hydrolase</keyword>
<keyword evidence="2" id="KW-0645">Protease</keyword>
<evidence type="ECO:0000259" key="7">
    <source>
        <dbReference type="Pfam" id="PF07687"/>
    </source>
</evidence>
<dbReference type="Pfam" id="PF01546">
    <property type="entry name" value="Peptidase_M20"/>
    <property type="match status" value="1"/>
</dbReference>
<evidence type="ECO:0000256" key="4">
    <source>
        <dbReference type="ARBA" id="ARBA00022801"/>
    </source>
</evidence>
<dbReference type="PANTHER" id="PTHR45962">
    <property type="entry name" value="N-FATTY-ACYL-AMINO ACID SYNTHASE/HYDROLASE PM20D1"/>
    <property type="match status" value="1"/>
</dbReference>
<dbReference type="NCBIfam" id="NF006596">
    <property type="entry name" value="PRK09133.1"/>
    <property type="match status" value="1"/>
</dbReference>
<dbReference type="InterPro" id="IPR002933">
    <property type="entry name" value="Peptidase_M20"/>
</dbReference>
<dbReference type="Gene3D" id="3.40.630.10">
    <property type="entry name" value="Zn peptidases"/>
    <property type="match status" value="1"/>
</dbReference>
<dbReference type="Gene3D" id="1.10.150.900">
    <property type="match status" value="1"/>
</dbReference>
<dbReference type="InterPro" id="IPR047177">
    <property type="entry name" value="Pept_M20A"/>
</dbReference>
<sequence length="469" mass="49564">MSRLFAAALAAGLLATTPLAASARPAASLETAEAQVLALVKQLVAIKSVAGPGNQTAVADKAIADALVAGGWARSDIDIVPLNDTAYIIATWPGRDPKLKPLVISGHLDVVAADPKDWQRDPFTPIIEDSFLFGRGASDMKLDAASATSALIELRRQGYKPRRTIVLQFSGDEETTMVTSRRIAERLKNAELVINIDGGGGALDEKTGKPAYWSWDGAEKTYNDYTIEVTNPGGHSSAPRPQNAIVQLATALKNIGEYSFAVEQNPLTKAYFANAAAFESDPKLAAAMRTFAANPGDAGAVRTLRASPTYVGKTGTTCVPTQVNAGHARNALPQRATANINCRIFPGHSREEIRALLEKVAAVPQASVKDATGDESIASPASPMRADVLAAMTKAIRASYPGVPIIPTQASGASDSMYYRALGVPSYGASPTFIKDSDSFAHGLNERVPLANIAPGLRYYLSLFTDLSK</sequence>
<evidence type="ECO:0000256" key="6">
    <source>
        <dbReference type="SAM" id="SignalP"/>
    </source>
</evidence>
<accession>A0ABU8SAJ9</accession>
<feature type="domain" description="Peptidase M20 dimerisation" evidence="7">
    <location>
        <begin position="220"/>
        <end position="362"/>
    </location>
</feature>